<evidence type="ECO:0000256" key="3">
    <source>
        <dbReference type="ARBA" id="ARBA00022692"/>
    </source>
</evidence>
<evidence type="ECO:0000256" key="2">
    <source>
        <dbReference type="ARBA" id="ARBA00022475"/>
    </source>
</evidence>
<feature type="transmembrane region" description="Helical" evidence="6">
    <location>
        <begin position="237"/>
        <end position="259"/>
    </location>
</feature>
<feature type="transmembrane region" description="Helical" evidence="6">
    <location>
        <begin position="86"/>
        <end position="113"/>
    </location>
</feature>
<dbReference type="EMBL" id="CP041616">
    <property type="protein sequence ID" value="QDO87505.1"/>
    <property type="molecule type" value="Genomic_DNA"/>
</dbReference>
<feature type="transmembrane region" description="Helical" evidence="6">
    <location>
        <begin position="161"/>
        <end position="184"/>
    </location>
</feature>
<evidence type="ECO:0000256" key="4">
    <source>
        <dbReference type="ARBA" id="ARBA00022989"/>
    </source>
</evidence>
<feature type="transmembrane region" description="Helical" evidence="6">
    <location>
        <begin position="133"/>
        <end position="154"/>
    </location>
</feature>
<dbReference type="GO" id="GO:0005886">
    <property type="term" value="C:plasma membrane"/>
    <property type="evidence" value="ECO:0007669"/>
    <property type="project" value="UniProtKB-SubCell"/>
</dbReference>
<dbReference type="OrthoDB" id="5182677at2"/>
<dbReference type="Proteomes" id="UP000315395">
    <property type="component" value="Chromosome"/>
</dbReference>
<dbReference type="InterPro" id="IPR022791">
    <property type="entry name" value="L-PG_synthase/AglD"/>
</dbReference>
<comment type="subcellular location">
    <subcellularLocation>
        <location evidence="1">Cell membrane</location>
        <topology evidence="1">Multi-pass membrane protein</topology>
    </subcellularLocation>
</comment>
<keyword evidence="5 6" id="KW-0472">Membrane</keyword>
<keyword evidence="2" id="KW-1003">Cell membrane</keyword>
<dbReference type="AlphaFoldDB" id="A0A516G7M9"/>
<dbReference type="Pfam" id="PF03706">
    <property type="entry name" value="LPG_synthase_TM"/>
    <property type="match status" value="1"/>
</dbReference>
<evidence type="ECO:0000256" key="1">
    <source>
        <dbReference type="ARBA" id="ARBA00004651"/>
    </source>
</evidence>
<name>A0A516G7M9_9MICO</name>
<evidence type="ECO:0000313" key="8">
    <source>
        <dbReference type="Proteomes" id="UP000315395"/>
    </source>
</evidence>
<organism evidence="7 8">
    <name type="scientific">Ornithinimicrobium ciconiae</name>
    <dbReference type="NCBI Taxonomy" id="2594265"/>
    <lineage>
        <taxon>Bacteria</taxon>
        <taxon>Bacillati</taxon>
        <taxon>Actinomycetota</taxon>
        <taxon>Actinomycetes</taxon>
        <taxon>Micrococcales</taxon>
        <taxon>Ornithinimicrobiaceae</taxon>
        <taxon>Ornithinimicrobium</taxon>
    </lineage>
</organism>
<feature type="transmembrane region" description="Helical" evidence="6">
    <location>
        <begin position="53"/>
        <end position="74"/>
    </location>
</feature>
<dbReference type="PANTHER" id="PTHR39087">
    <property type="entry name" value="UPF0104 MEMBRANE PROTEIN MJ1595"/>
    <property type="match status" value="1"/>
</dbReference>
<reference evidence="7 8" key="1">
    <citation type="submission" date="2019-07" db="EMBL/GenBank/DDBJ databases">
        <title>complete genome sequencing of Ornithinimicrobium sp. H23M54.</title>
        <authorList>
            <person name="Bae J.-W."/>
            <person name="Lee S.-Y."/>
        </authorList>
    </citation>
    <scope>NUCLEOTIDE SEQUENCE [LARGE SCALE GENOMIC DNA]</scope>
    <source>
        <strain evidence="7 8">H23M54</strain>
    </source>
</reference>
<accession>A0A516G7M9</accession>
<keyword evidence="4 6" id="KW-1133">Transmembrane helix</keyword>
<dbReference type="KEGG" id="orz:FNH13_03440"/>
<feature type="transmembrane region" description="Helical" evidence="6">
    <location>
        <begin position="310"/>
        <end position="334"/>
    </location>
</feature>
<evidence type="ECO:0000256" key="5">
    <source>
        <dbReference type="ARBA" id="ARBA00023136"/>
    </source>
</evidence>
<dbReference type="PANTHER" id="PTHR39087:SF2">
    <property type="entry name" value="UPF0104 MEMBRANE PROTEIN MJ1595"/>
    <property type="match status" value="1"/>
</dbReference>
<proteinExistence type="predicted"/>
<keyword evidence="3 6" id="KW-0812">Transmembrane</keyword>
<sequence length="357" mass="37544">MATAGRSWRSWARPARGVLSGALLIVLIAFVLPTVTGSDWRSTFETLSLVRLWHLAGLTALWLVGVWAYTYVMAACLPGLRKTQALGLYMVGSAVSNLLPVGGAVGVAVTWSMMRAYGHSHAAIGIYTVVTGLWNILARLALPIAGLGALLLAGSQLNDTFLAPALVGVVFAVLLLAVAVTALVHDGAGRWLSQITGRVGARLSELVRRPVPKDLGERLAALLATARDLLRTGRVPITVGMLAYLVLQGVLMAACFAVVGSDLGWAEVTAGYAIGRMLTTIILTPGGTGFTETGTAAVLVALGGDPTTTMAGVLLFSFFTFFCEIPGGAIAYPWHVRQTRPGRAWSMESEGDLSRDA</sequence>
<protein>
    <submittedName>
        <fullName evidence="7">UPF0104 family protein</fullName>
    </submittedName>
</protein>
<evidence type="ECO:0000313" key="7">
    <source>
        <dbReference type="EMBL" id="QDO87505.1"/>
    </source>
</evidence>
<dbReference type="RefSeq" id="WP_143782164.1">
    <property type="nucleotide sequence ID" value="NZ_CP041616.1"/>
</dbReference>
<keyword evidence="8" id="KW-1185">Reference proteome</keyword>
<evidence type="ECO:0000256" key="6">
    <source>
        <dbReference type="SAM" id="Phobius"/>
    </source>
</evidence>
<gene>
    <name evidence="7" type="ORF">FNH13_03440</name>
</gene>